<dbReference type="Proteomes" id="UP000245119">
    <property type="component" value="Linkage Group LG1"/>
</dbReference>
<gene>
    <name evidence="1" type="ORF">C0Q70_01735</name>
</gene>
<protein>
    <submittedName>
        <fullName evidence="1">Uncharacterized protein</fullName>
    </submittedName>
</protein>
<dbReference type="EMBL" id="PZQS01000001">
    <property type="protein sequence ID" value="PVD39107.1"/>
    <property type="molecule type" value="Genomic_DNA"/>
</dbReference>
<evidence type="ECO:0000313" key="1">
    <source>
        <dbReference type="EMBL" id="PVD39107.1"/>
    </source>
</evidence>
<accession>A0A2T7Q0E0</accession>
<organism evidence="1 2">
    <name type="scientific">Pomacea canaliculata</name>
    <name type="common">Golden apple snail</name>
    <dbReference type="NCBI Taxonomy" id="400727"/>
    <lineage>
        <taxon>Eukaryota</taxon>
        <taxon>Metazoa</taxon>
        <taxon>Spiralia</taxon>
        <taxon>Lophotrochozoa</taxon>
        <taxon>Mollusca</taxon>
        <taxon>Gastropoda</taxon>
        <taxon>Caenogastropoda</taxon>
        <taxon>Architaenioglossa</taxon>
        <taxon>Ampullarioidea</taxon>
        <taxon>Ampullariidae</taxon>
        <taxon>Pomacea</taxon>
    </lineage>
</organism>
<name>A0A2T7Q0E0_POMCA</name>
<comment type="caution">
    <text evidence="1">The sequence shown here is derived from an EMBL/GenBank/DDBJ whole genome shotgun (WGS) entry which is preliminary data.</text>
</comment>
<dbReference type="AlphaFoldDB" id="A0A2T7Q0E0"/>
<evidence type="ECO:0000313" key="2">
    <source>
        <dbReference type="Proteomes" id="UP000245119"/>
    </source>
</evidence>
<proteinExistence type="predicted"/>
<keyword evidence="2" id="KW-1185">Reference proteome</keyword>
<sequence>MYQVVGDKPDRVCKLTARDLKGWCKVICGGVGFANTLTFLSTLHVWSYAPGRQARAGGQQHGACALCSDQRPPRPRTPSLLITRAKVGQGVTIRWKQHNNNLT</sequence>
<reference evidence="1 2" key="1">
    <citation type="submission" date="2018-04" db="EMBL/GenBank/DDBJ databases">
        <title>The genome of golden apple snail Pomacea canaliculata provides insight into stress tolerance and invasive adaptation.</title>
        <authorList>
            <person name="Liu C."/>
            <person name="Liu B."/>
            <person name="Ren Y."/>
            <person name="Zhang Y."/>
            <person name="Wang H."/>
            <person name="Li S."/>
            <person name="Jiang F."/>
            <person name="Yin L."/>
            <person name="Zhang G."/>
            <person name="Qian W."/>
            <person name="Fan W."/>
        </authorList>
    </citation>
    <scope>NUCLEOTIDE SEQUENCE [LARGE SCALE GENOMIC DNA]</scope>
    <source>
        <strain evidence="1">SZHN2017</strain>
        <tissue evidence="1">Muscle</tissue>
    </source>
</reference>